<dbReference type="CDD" id="cd18539">
    <property type="entry name" value="SRP_G"/>
    <property type="match status" value="1"/>
</dbReference>
<dbReference type="Gene3D" id="1.10.260.30">
    <property type="entry name" value="Signal recognition particle, SRP54 subunit, M-domain"/>
    <property type="match status" value="1"/>
</dbReference>
<keyword evidence="13" id="KW-1185">Reference proteome</keyword>
<evidence type="ECO:0000259" key="11">
    <source>
        <dbReference type="PROSITE" id="PS00300"/>
    </source>
</evidence>
<dbReference type="Pfam" id="PF00448">
    <property type="entry name" value="SRP54"/>
    <property type="match status" value="1"/>
</dbReference>
<evidence type="ECO:0000256" key="6">
    <source>
        <dbReference type="ARBA" id="ARBA00023135"/>
    </source>
</evidence>
<dbReference type="InterPro" id="IPR000897">
    <property type="entry name" value="SRP54_GTPase_dom"/>
</dbReference>
<name>A0A1M5K2H7_9FIRM</name>
<dbReference type="SUPFAM" id="SSF47446">
    <property type="entry name" value="Signal peptide-binding domain"/>
    <property type="match status" value="1"/>
</dbReference>
<feature type="binding site" evidence="9">
    <location>
        <begin position="108"/>
        <end position="115"/>
    </location>
    <ligand>
        <name>GTP</name>
        <dbReference type="ChEBI" id="CHEBI:37565"/>
    </ligand>
</feature>
<dbReference type="PANTHER" id="PTHR11564:SF5">
    <property type="entry name" value="SIGNAL RECOGNITION PARTICLE SUBUNIT SRP54"/>
    <property type="match status" value="1"/>
</dbReference>
<dbReference type="InterPro" id="IPR004125">
    <property type="entry name" value="Signal_recog_particle_SRP54_M"/>
</dbReference>
<dbReference type="HAMAP" id="MF_00306">
    <property type="entry name" value="SRP54"/>
    <property type="match status" value="1"/>
</dbReference>
<feature type="domain" description="SRP54-type proteins GTP-binding" evidence="11">
    <location>
        <begin position="269"/>
        <end position="282"/>
    </location>
</feature>
<dbReference type="Gene3D" id="3.40.50.300">
    <property type="entry name" value="P-loop containing nucleotide triphosphate hydrolases"/>
    <property type="match status" value="1"/>
</dbReference>
<dbReference type="InterPro" id="IPR036891">
    <property type="entry name" value="Signal_recog_part_SRP54_M_sf"/>
</dbReference>
<dbReference type="GO" id="GO:0008312">
    <property type="term" value="F:7S RNA binding"/>
    <property type="evidence" value="ECO:0007669"/>
    <property type="project" value="InterPro"/>
</dbReference>
<keyword evidence="7 9" id="KW-0687">Ribonucleoprotein</keyword>
<organism evidence="12 13">
    <name type="scientific">Asaccharospora irregularis DSM 2635</name>
    <dbReference type="NCBI Taxonomy" id="1121321"/>
    <lineage>
        <taxon>Bacteria</taxon>
        <taxon>Bacillati</taxon>
        <taxon>Bacillota</taxon>
        <taxon>Clostridia</taxon>
        <taxon>Peptostreptococcales</taxon>
        <taxon>Peptostreptococcaceae</taxon>
        <taxon>Asaccharospora</taxon>
    </lineage>
</organism>
<gene>
    <name evidence="9" type="primary">ffh</name>
    <name evidence="12" type="ORF">SAMN04488530_102107</name>
</gene>
<keyword evidence="3 9" id="KW-0378">Hydrolase</keyword>
<dbReference type="InterPro" id="IPR022941">
    <property type="entry name" value="SRP54"/>
</dbReference>
<dbReference type="InterPro" id="IPR004780">
    <property type="entry name" value="SRP"/>
</dbReference>
<dbReference type="InterPro" id="IPR027417">
    <property type="entry name" value="P-loop_NTPase"/>
</dbReference>
<comment type="function">
    <text evidence="9">Involved in targeting and insertion of nascent membrane proteins into the cytoplasmic membrane. Binds to the hydrophobic signal sequence of the ribosome-nascent chain (RNC) as it emerges from the ribosomes. The SRP-RNC complex is then targeted to the cytoplasmic membrane where it interacts with the SRP receptor FtsY.</text>
</comment>
<evidence type="ECO:0000256" key="9">
    <source>
        <dbReference type="HAMAP-Rule" id="MF_00306"/>
    </source>
</evidence>
<proteinExistence type="inferred from homology"/>
<evidence type="ECO:0000256" key="1">
    <source>
        <dbReference type="ARBA" id="ARBA00005450"/>
    </source>
</evidence>
<comment type="subunit">
    <text evidence="9">Part of the signal recognition particle protein translocation system, which is composed of SRP and FtsY.</text>
</comment>
<keyword evidence="4 9" id="KW-0694">RNA-binding</keyword>
<comment type="similarity">
    <text evidence="1 9">Belongs to the GTP-binding SRP family. SRP54 subfamily.</text>
</comment>
<dbReference type="Pfam" id="PF02978">
    <property type="entry name" value="SRP_SPB"/>
    <property type="match status" value="1"/>
</dbReference>
<dbReference type="FunFam" id="3.40.50.300:FF:000022">
    <property type="entry name" value="Signal recognition particle 54 kDa subunit"/>
    <property type="match status" value="1"/>
</dbReference>
<dbReference type="SMART" id="SM00382">
    <property type="entry name" value="AAA"/>
    <property type="match status" value="1"/>
</dbReference>
<dbReference type="InterPro" id="IPR013822">
    <property type="entry name" value="Signal_recog_particl_SRP54_hlx"/>
</dbReference>
<feature type="coiled-coil region" evidence="10">
    <location>
        <begin position="306"/>
        <end position="343"/>
    </location>
</feature>
<dbReference type="GO" id="GO:0003924">
    <property type="term" value="F:GTPase activity"/>
    <property type="evidence" value="ECO:0007669"/>
    <property type="project" value="UniProtKB-UniRule"/>
</dbReference>
<comment type="domain">
    <text evidence="9">Composed of three domains: the N-terminal N domain, which is responsible for interactions with the ribosome, the central G domain, which binds GTP, and the C-terminal M domain, which binds the RNA and the signal sequence of the RNC.</text>
</comment>
<evidence type="ECO:0000313" key="12">
    <source>
        <dbReference type="EMBL" id="SHG46977.1"/>
    </source>
</evidence>
<keyword evidence="2 9" id="KW-0547">Nucleotide-binding</keyword>
<evidence type="ECO:0000256" key="10">
    <source>
        <dbReference type="SAM" id="Coils"/>
    </source>
</evidence>
<evidence type="ECO:0000256" key="4">
    <source>
        <dbReference type="ARBA" id="ARBA00022884"/>
    </source>
</evidence>
<protein>
    <recommendedName>
        <fullName evidence="9">Signal recognition particle protein</fullName>
        <ecNumber evidence="9">3.6.5.4</ecNumber>
    </recommendedName>
    <alternativeName>
        <fullName evidence="9">Fifty-four homolog</fullName>
    </alternativeName>
</protein>
<dbReference type="InterPro" id="IPR003593">
    <property type="entry name" value="AAA+_ATPase"/>
</dbReference>
<evidence type="ECO:0000256" key="5">
    <source>
        <dbReference type="ARBA" id="ARBA00023134"/>
    </source>
</evidence>
<feature type="binding site" evidence="9">
    <location>
        <begin position="248"/>
        <end position="251"/>
    </location>
    <ligand>
        <name>GTP</name>
        <dbReference type="ChEBI" id="CHEBI:37565"/>
    </ligand>
</feature>
<dbReference type="GO" id="GO:0006614">
    <property type="term" value="P:SRP-dependent cotranslational protein targeting to membrane"/>
    <property type="evidence" value="ECO:0007669"/>
    <property type="project" value="InterPro"/>
</dbReference>
<dbReference type="EC" id="3.6.5.4" evidence="9"/>
<comment type="subcellular location">
    <subcellularLocation>
        <location evidence="9">Cytoplasm</location>
    </subcellularLocation>
    <text evidence="9">The SRP-RNC complex is targeted to the cytoplasmic membrane.</text>
</comment>
<dbReference type="PANTHER" id="PTHR11564">
    <property type="entry name" value="SIGNAL RECOGNITION PARTICLE 54K PROTEIN SRP54"/>
    <property type="match status" value="1"/>
</dbReference>
<evidence type="ECO:0000313" key="13">
    <source>
        <dbReference type="Proteomes" id="UP000243255"/>
    </source>
</evidence>
<dbReference type="Pfam" id="PF02881">
    <property type="entry name" value="SRP54_N"/>
    <property type="match status" value="1"/>
</dbReference>
<dbReference type="SMART" id="SM00962">
    <property type="entry name" value="SRP54"/>
    <property type="match status" value="1"/>
</dbReference>
<dbReference type="STRING" id="1121321.SAMN04488530_102107"/>
<dbReference type="PROSITE" id="PS00300">
    <property type="entry name" value="SRP54"/>
    <property type="match status" value="1"/>
</dbReference>
<dbReference type="SUPFAM" id="SSF52540">
    <property type="entry name" value="P-loop containing nucleoside triphosphate hydrolases"/>
    <property type="match status" value="1"/>
</dbReference>
<dbReference type="AlphaFoldDB" id="A0A1M5K2H7"/>
<evidence type="ECO:0000256" key="8">
    <source>
        <dbReference type="ARBA" id="ARBA00048027"/>
    </source>
</evidence>
<dbReference type="Gene3D" id="1.20.120.140">
    <property type="entry name" value="Signal recognition particle SRP54, nucleotide-binding domain"/>
    <property type="match status" value="1"/>
</dbReference>
<dbReference type="GO" id="GO:0005525">
    <property type="term" value="F:GTP binding"/>
    <property type="evidence" value="ECO:0007669"/>
    <property type="project" value="UniProtKB-UniRule"/>
</dbReference>
<keyword evidence="10" id="KW-0175">Coiled coil</keyword>
<reference evidence="13" key="1">
    <citation type="submission" date="2016-11" db="EMBL/GenBank/DDBJ databases">
        <authorList>
            <person name="Varghese N."/>
            <person name="Submissions S."/>
        </authorList>
    </citation>
    <scope>NUCLEOTIDE SEQUENCE [LARGE SCALE GENOMIC DNA]</scope>
    <source>
        <strain evidence="13">DSM 2635</strain>
    </source>
</reference>
<evidence type="ECO:0000256" key="3">
    <source>
        <dbReference type="ARBA" id="ARBA00022801"/>
    </source>
</evidence>
<comment type="catalytic activity">
    <reaction evidence="8 9">
        <text>GTP + H2O = GDP + phosphate + H(+)</text>
        <dbReference type="Rhea" id="RHEA:19669"/>
        <dbReference type="ChEBI" id="CHEBI:15377"/>
        <dbReference type="ChEBI" id="CHEBI:15378"/>
        <dbReference type="ChEBI" id="CHEBI:37565"/>
        <dbReference type="ChEBI" id="CHEBI:43474"/>
        <dbReference type="ChEBI" id="CHEBI:58189"/>
        <dbReference type="EC" id="3.6.5.4"/>
    </reaction>
</comment>
<dbReference type="RefSeq" id="WP_073123540.1">
    <property type="nucleotide sequence ID" value="NZ_BAABCH010000028.1"/>
</dbReference>
<keyword evidence="9" id="KW-0963">Cytoplasm</keyword>
<evidence type="ECO:0000256" key="7">
    <source>
        <dbReference type="ARBA" id="ARBA00023274"/>
    </source>
</evidence>
<dbReference type="Proteomes" id="UP000243255">
    <property type="component" value="Unassembled WGS sequence"/>
</dbReference>
<keyword evidence="6 9" id="KW-0733">Signal recognition particle</keyword>
<dbReference type="OrthoDB" id="9804720at2"/>
<dbReference type="SMART" id="SM00963">
    <property type="entry name" value="SRP54_N"/>
    <property type="match status" value="1"/>
</dbReference>
<accession>A0A1M5K2H7</accession>
<dbReference type="EMBL" id="FQWX01000002">
    <property type="protein sequence ID" value="SHG46977.1"/>
    <property type="molecule type" value="Genomic_DNA"/>
</dbReference>
<dbReference type="InterPro" id="IPR042101">
    <property type="entry name" value="SRP54_N_sf"/>
</dbReference>
<evidence type="ECO:0000256" key="2">
    <source>
        <dbReference type="ARBA" id="ARBA00022741"/>
    </source>
</evidence>
<feature type="binding site" evidence="9">
    <location>
        <begin position="190"/>
        <end position="194"/>
    </location>
    <ligand>
        <name>GTP</name>
        <dbReference type="ChEBI" id="CHEBI:37565"/>
    </ligand>
</feature>
<sequence length="450" mass="49723">MIFEGLSDKLQSALGKLKSKGKLTEKDVKDAMREVKLALLEADVNFKVVKDFIKKVQERCVGQEVMESLTPAQHVIKIVNEELTSLMGDVQSKIMISSKPPTVIMMVGLQGAGKTTTSGKLGGYFKKQGKRPLLVACDVYRPAAIKQLQVVGEKLDIPVFNMGDKESPVNIAKAALSHAIKNNNDLVIIDTAGRLHIDETLMDELKSVKSEVKPHEILLVVDSMTGQDAVNVSESFNEALGIDGVVLTKLDGDTRGGAALSIRSVTKKPIKFIGMGEKLDDLEPFHPDRMASRILGMGDILSLIEKAQENIDIEKAKELEQKIKKQDLDLEDFLEQMEQIQNMGPLDKILGMMPGMGNIKDQLGDVDMNGKEIKRTKAIVQAMTIEERRNPSILNASRKKRVARGSGTSVQDVNRLLKQFNEMKKMMKMFTGSQKSMKKRGGFAGLPFFK</sequence>
<keyword evidence="5 9" id="KW-0342">GTP-binding</keyword>
<dbReference type="NCBIfam" id="TIGR00959">
    <property type="entry name" value="ffh"/>
    <property type="match status" value="1"/>
</dbReference>
<dbReference type="GO" id="GO:0048500">
    <property type="term" value="C:signal recognition particle"/>
    <property type="evidence" value="ECO:0007669"/>
    <property type="project" value="UniProtKB-UniRule"/>
</dbReference>